<evidence type="ECO:0000313" key="3">
    <source>
        <dbReference type="Proteomes" id="UP000006055"/>
    </source>
</evidence>
<dbReference type="Proteomes" id="UP000006055">
    <property type="component" value="Chromosome"/>
</dbReference>
<keyword evidence="3" id="KW-1185">Reference proteome</keyword>
<organism evidence="2 3">
    <name type="scientific">Desulfomonile tiedjei (strain ATCC 49306 / DSM 6799 / DCB-1)</name>
    <dbReference type="NCBI Taxonomy" id="706587"/>
    <lineage>
        <taxon>Bacteria</taxon>
        <taxon>Pseudomonadati</taxon>
        <taxon>Thermodesulfobacteriota</taxon>
        <taxon>Desulfomonilia</taxon>
        <taxon>Desulfomonilales</taxon>
        <taxon>Desulfomonilaceae</taxon>
        <taxon>Desulfomonile</taxon>
    </lineage>
</organism>
<protein>
    <submittedName>
        <fullName evidence="2">Transcriptional regulator, ArsR family</fullName>
    </submittedName>
</protein>
<dbReference type="STRING" id="706587.Desti_1875"/>
<feature type="domain" description="DUF4325" evidence="1">
    <location>
        <begin position="277"/>
        <end position="331"/>
    </location>
</feature>
<accession>I4C4U2</accession>
<proteinExistence type="predicted"/>
<dbReference type="HOGENOM" id="CLU_068864_0_0_7"/>
<dbReference type="Gene3D" id="1.10.10.10">
    <property type="entry name" value="Winged helix-like DNA-binding domain superfamily/Winged helix DNA-binding domain"/>
    <property type="match status" value="1"/>
</dbReference>
<evidence type="ECO:0000259" key="1">
    <source>
        <dbReference type="Pfam" id="PF14213"/>
    </source>
</evidence>
<dbReference type="PATRIC" id="fig|706587.4.peg.2152"/>
<reference evidence="3" key="1">
    <citation type="submission" date="2012-06" db="EMBL/GenBank/DDBJ databases">
        <title>Complete sequence of chromosome of Desulfomonile tiedjei DSM 6799.</title>
        <authorList>
            <person name="Lucas S."/>
            <person name="Copeland A."/>
            <person name="Lapidus A."/>
            <person name="Glavina del Rio T."/>
            <person name="Dalin E."/>
            <person name="Tice H."/>
            <person name="Bruce D."/>
            <person name="Goodwin L."/>
            <person name="Pitluck S."/>
            <person name="Peters L."/>
            <person name="Ovchinnikova G."/>
            <person name="Zeytun A."/>
            <person name="Lu M."/>
            <person name="Kyrpides N."/>
            <person name="Mavromatis K."/>
            <person name="Ivanova N."/>
            <person name="Brettin T."/>
            <person name="Detter J.C."/>
            <person name="Han C."/>
            <person name="Larimer F."/>
            <person name="Land M."/>
            <person name="Hauser L."/>
            <person name="Markowitz V."/>
            <person name="Cheng J.-F."/>
            <person name="Hugenholtz P."/>
            <person name="Woyke T."/>
            <person name="Wu D."/>
            <person name="Spring S."/>
            <person name="Schroeder M."/>
            <person name="Brambilla E."/>
            <person name="Klenk H.-P."/>
            <person name="Eisen J.A."/>
        </authorList>
    </citation>
    <scope>NUCLEOTIDE SEQUENCE [LARGE SCALE GENOMIC DNA]</scope>
    <source>
        <strain evidence="3">ATCC 49306 / DSM 6799 / DCB-1</strain>
    </source>
</reference>
<dbReference type="InterPro" id="IPR036890">
    <property type="entry name" value="HATPase_C_sf"/>
</dbReference>
<dbReference type="Pfam" id="PF14213">
    <property type="entry name" value="DUF4325"/>
    <property type="match status" value="1"/>
</dbReference>
<dbReference type="AlphaFoldDB" id="I4C4U2"/>
<dbReference type="SUPFAM" id="SSF55874">
    <property type="entry name" value="ATPase domain of HSP90 chaperone/DNA topoisomerase II/histidine kinase"/>
    <property type="match status" value="1"/>
</dbReference>
<dbReference type="CDD" id="cd00090">
    <property type="entry name" value="HTH_ARSR"/>
    <property type="match status" value="1"/>
</dbReference>
<dbReference type="InterPro" id="IPR036390">
    <property type="entry name" value="WH_DNA-bd_sf"/>
</dbReference>
<dbReference type="EMBL" id="CP003360">
    <property type="protein sequence ID" value="AFM24583.1"/>
    <property type="molecule type" value="Genomic_DNA"/>
</dbReference>
<dbReference type="InterPro" id="IPR036388">
    <property type="entry name" value="WH-like_DNA-bd_sf"/>
</dbReference>
<dbReference type="GO" id="GO:0006355">
    <property type="term" value="P:regulation of DNA-templated transcription"/>
    <property type="evidence" value="ECO:0007669"/>
    <property type="project" value="UniProtKB-ARBA"/>
</dbReference>
<gene>
    <name evidence="2" type="ordered locus">Desti_1875</name>
</gene>
<dbReference type="InterPro" id="IPR025474">
    <property type="entry name" value="DUF4325"/>
</dbReference>
<dbReference type="KEGG" id="dti:Desti_1875"/>
<dbReference type="OrthoDB" id="1778336at2"/>
<name>I4C4U2_DESTA</name>
<dbReference type="SUPFAM" id="SSF46785">
    <property type="entry name" value="Winged helix' DNA-binding domain"/>
    <property type="match status" value="1"/>
</dbReference>
<evidence type="ECO:0000313" key="2">
    <source>
        <dbReference type="EMBL" id="AFM24583.1"/>
    </source>
</evidence>
<dbReference type="InterPro" id="IPR011991">
    <property type="entry name" value="ArsR-like_HTH"/>
</dbReference>
<dbReference type="eggNOG" id="COG0640">
    <property type="taxonomic scope" value="Bacteria"/>
</dbReference>
<sequence length="342" mass="39424">MVGLRSRGEEIRRFILENVRDHPSDIANFTAEQFGISRQAINKHLQHLVSADLLSAQGSTRDRHYVLKPVVEKEFTYSLDGTLKEDVVWRNDIAPLFADLPRNVQEIWQYGITEMLNNAIEHSSGTFARLYVFRSAIDARIGLLDNGEGIFKKIQREMNLDDERHAVLELAKGKLTTDPKRHTGEGIFFSSRMFDWFNIRSDQTEFDHSLNGLDWIMEIPQLPKGTVVVMKLSNSTKRTAKEVFDNFTSGEDYGFTKTIVPVKLAKYGEEMLISRSQAKRLLARIEKFKIAVFDFQEVESIGQAFADEIFRVFSEEYPDITILHMNANEYVKRMIERARGPH</sequence>